<dbReference type="GO" id="GO:0003700">
    <property type="term" value="F:DNA-binding transcription factor activity"/>
    <property type="evidence" value="ECO:0007669"/>
    <property type="project" value="InterPro"/>
</dbReference>
<dbReference type="GO" id="GO:0006950">
    <property type="term" value="P:response to stress"/>
    <property type="evidence" value="ECO:0007669"/>
    <property type="project" value="TreeGrafter"/>
</dbReference>
<dbReference type="AlphaFoldDB" id="A0A895XRV0"/>
<dbReference type="SMART" id="SM00347">
    <property type="entry name" value="HTH_MARR"/>
    <property type="match status" value="1"/>
</dbReference>
<sequence>MCADNDEEDQPRWLNSQEMRAWRSLIGMAMKLPAALDSQLQRDAGLTHFEFAVLVTLSEAPEQTLRMSELATLTNGSQSRLSHVARRMERNRLIERHTNSSDKRSTFATLTEQGWSKLKAAVPGHVEAVRHLVFDQIPDEKIEALAQVAQAILDAVESDSSAPKLSNLRKNPVDNEDC</sequence>
<proteinExistence type="predicted"/>
<dbReference type="PANTHER" id="PTHR33164:SF99">
    <property type="entry name" value="MARR FAMILY REGULATORY PROTEIN"/>
    <property type="match status" value="1"/>
</dbReference>
<dbReference type="InterPro" id="IPR036390">
    <property type="entry name" value="WH_DNA-bd_sf"/>
</dbReference>
<reference evidence="3" key="1">
    <citation type="submission" date="2021-02" db="EMBL/GenBank/DDBJ databases">
        <title>Natronoglycomyces albus gen. nov., sp. nov, a haloalkaliphilic actinobacterium from a soda solonchak soil.</title>
        <authorList>
            <person name="Sorokin D.Y."/>
            <person name="Khijniak T.V."/>
            <person name="Zakharycheva A.P."/>
            <person name="Boueva O.V."/>
            <person name="Ariskina E.V."/>
            <person name="Hahnke R.L."/>
            <person name="Bunk B."/>
            <person name="Sproer C."/>
            <person name="Schumann P."/>
            <person name="Evtushenko L.I."/>
            <person name="Kublanov I.V."/>
        </authorList>
    </citation>
    <scope>NUCLEOTIDE SEQUENCE</scope>
    <source>
        <strain evidence="3">DSM 106290</strain>
    </source>
</reference>
<dbReference type="InterPro" id="IPR036388">
    <property type="entry name" value="WH-like_DNA-bd_sf"/>
</dbReference>
<feature type="domain" description="HTH marR-type" evidence="2">
    <location>
        <begin position="18"/>
        <end position="154"/>
    </location>
</feature>
<evidence type="ECO:0000256" key="1">
    <source>
        <dbReference type="SAM" id="MobiDB-lite"/>
    </source>
</evidence>
<dbReference type="PANTHER" id="PTHR33164">
    <property type="entry name" value="TRANSCRIPTIONAL REGULATOR, MARR FAMILY"/>
    <property type="match status" value="1"/>
</dbReference>
<evidence type="ECO:0000313" key="3">
    <source>
        <dbReference type="EMBL" id="QSB05905.1"/>
    </source>
</evidence>
<evidence type="ECO:0000313" key="4">
    <source>
        <dbReference type="Proteomes" id="UP000662939"/>
    </source>
</evidence>
<dbReference type="RefSeq" id="WP_213171916.1">
    <property type="nucleotide sequence ID" value="NZ_CP070496.1"/>
</dbReference>
<evidence type="ECO:0000259" key="2">
    <source>
        <dbReference type="PROSITE" id="PS50995"/>
    </source>
</evidence>
<feature type="region of interest" description="Disordered" evidence="1">
    <location>
        <begin position="158"/>
        <end position="178"/>
    </location>
</feature>
<gene>
    <name evidence="3" type="ORF">JQS30_02980</name>
</gene>
<dbReference type="Pfam" id="PF01047">
    <property type="entry name" value="MarR"/>
    <property type="match status" value="1"/>
</dbReference>
<keyword evidence="4" id="KW-1185">Reference proteome</keyword>
<dbReference type="PROSITE" id="PS50995">
    <property type="entry name" value="HTH_MARR_2"/>
    <property type="match status" value="1"/>
</dbReference>
<dbReference type="KEGG" id="nav:JQS30_02980"/>
<dbReference type="InterPro" id="IPR039422">
    <property type="entry name" value="MarR/SlyA-like"/>
</dbReference>
<name>A0A895XRV0_9ACTN</name>
<protein>
    <submittedName>
        <fullName evidence="3">MarR family transcriptional regulator</fullName>
    </submittedName>
</protein>
<dbReference type="EMBL" id="CP070496">
    <property type="protein sequence ID" value="QSB05905.1"/>
    <property type="molecule type" value="Genomic_DNA"/>
</dbReference>
<dbReference type="SUPFAM" id="SSF46785">
    <property type="entry name" value="Winged helix' DNA-binding domain"/>
    <property type="match status" value="1"/>
</dbReference>
<dbReference type="InterPro" id="IPR000835">
    <property type="entry name" value="HTH_MarR-typ"/>
</dbReference>
<dbReference type="Proteomes" id="UP000662939">
    <property type="component" value="Chromosome"/>
</dbReference>
<dbReference type="Gene3D" id="1.10.10.10">
    <property type="entry name" value="Winged helix-like DNA-binding domain superfamily/Winged helix DNA-binding domain"/>
    <property type="match status" value="1"/>
</dbReference>
<accession>A0A895XRV0</accession>
<organism evidence="3 4">
    <name type="scientific">Natronoglycomyces albus</name>
    <dbReference type="NCBI Taxonomy" id="2811108"/>
    <lineage>
        <taxon>Bacteria</taxon>
        <taxon>Bacillati</taxon>
        <taxon>Actinomycetota</taxon>
        <taxon>Actinomycetes</taxon>
        <taxon>Glycomycetales</taxon>
        <taxon>Glycomycetaceae</taxon>
        <taxon>Natronoglycomyces</taxon>
    </lineage>
</organism>